<dbReference type="Pfam" id="PF03520">
    <property type="entry name" value="KCNQ_channel"/>
    <property type="match status" value="1"/>
</dbReference>
<keyword evidence="11" id="KW-0407">Ion channel</keyword>
<evidence type="ECO:0000259" key="16">
    <source>
        <dbReference type="Pfam" id="PF03520"/>
    </source>
</evidence>
<keyword evidence="9" id="KW-0406">Ion transport</keyword>
<dbReference type="KEGG" id="bfo:118404938"/>
<evidence type="ECO:0000313" key="18">
    <source>
        <dbReference type="RefSeq" id="XP_035660215.1"/>
    </source>
</evidence>
<dbReference type="PRINTS" id="PR00169">
    <property type="entry name" value="KCHANNEL"/>
</dbReference>
<sequence>MRTVVEVFSGPVGVQWLYNRFGEDTLRGVSMPSSMHMKDSTRTPCDQEEWSNLLTGREAVKTSSDWEDLAPTPKPTGAHCWKENIPSKVWFLRGKRKRKARKVQSATSAAPIPDITVTMAGKRVNWEDSVSQETSNSAETISMEDMVSERVDRVESRASPGSPPPGYDTLLAVKGPQAVEDVVSIGSHSSDQVFADSGLTDDVHLCNNVKVDVPETQLRRRGMLDAEGPGGPPRMTLLGKPIPHVYHSNKNRRTLYIKTQIFNFFEVPQKQLLSKVYLVVIFLLVFLCLVLSVFCTIDDYEDTSNHVLFIMCENGTNATDNSQHNCPKTEEQDKLPNQALYVMVCTPGRVNRIVVISEIIIVIVFGMEYILRMWAAGCRSRYQTWRGRLRFARRPFVIIDLVVIVASVVVLSLGSHGNVFAASALRGLRFLQILRMVRMDRRGGTWKLLGSVVWAHRQELLTTAYIGFLALIFASFSLYLIEKDENPEDFGNFAKALYWGVITLLTVGYGDATPDTWLGKLVAVGFSLLGISFFMLPAGILGSGFALKVQEQARQKHFARRRHPAAALIQCLWRCYAGDKNSRSIATWLPHLRAVPDRKDAAAKKKSFKSQLSRFSTSSPLARPTVSRLQGLEVGDGVDQQFTTQVSAESSGSTGRQMSVADSGKPLSGKKPAGVRWRETVNAVMTSYESPGSDKSGLRDKYRVRYTVEDMAGYALSEEEYHQPWGLARLSPAHKNAIRAIRKIKYFVARRKFREALRPYDVKDVIEQYSAGHVDLLARVKHLQSRLDEILGSSSRSPGHAKDKYANDPKMPLQNRVIRLEKQVHNIDQKLDVLINLMHQKPPDPGSHGDKEIGDHGNKANSDPSVHGDGANTACHSNQISLIPDSTRSKDCVELQQAPQSGRTRALPRQSATVISESDPSEGDAAETTSCQQDGKEAQDCVETGEETAGNGHQTGNGRAKLSSDSDSSLRMLGRETDIV</sequence>
<gene>
    <name evidence="18" type="primary">LOC118404938</name>
</gene>
<evidence type="ECO:0000256" key="9">
    <source>
        <dbReference type="ARBA" id="ARBA00023065"/>
    </source>
</evidence>
<feature type="transmembrane region" description="Helical" evidence="14">
    <location>
        <begin position="493"/>
        <end position="510"/>
    </location>
</feature>
<keyword evidence="3" id="KW-1003">Cell membrane</keyword>
<feature type="domain" description="Potassium channel voltage dependent KCNQ C-terminal" evidence="16">
    <location>
        <begin position="699"/>
        <end position="840"/>
    </location>
</feature>
<comment type="catalytic activity">
    <reaction evidence="12">
        <text>K(+)(in) = K(+)(out)</text>
        <dbReference type="Rhea" id="RHEA:29463"/>
        <dbReference type="ChEBI" id="CHEBI:29103"/>
    </reaction>
</comment>
<evidence type="ECO:0000256" key="4">
    <source>
        <dbReference type="ARBA" id="ARBA00022538"/>
    </source>
</evidence>
<dbReference type="InterPro" id="IPR003937">
    <property type="entry name" value="K_chnl_volt-dep_KCNQ"/>
</dbReference>
<protein>
    <submittedName>
        <fullName evidence="18">Potassium voltage-gated channel subfamily KQT member 4-like isoform X1</fullName>
    </submittedName>
</protein>
<feature type="domain" description="Ion transport" evidence="15">
    <location>
        <begin position="348"/>
        <end position="550"/>
    </location>
</feature>
<keyword evidence="10 14" id="KW-0472">Membrane</keyword>
<feature type="transmembrane region" description="Helical" evidence="14">
    <location>
        <begin position="522"/>
        <end position="547"/>
    </location>
</feature>
<feature type="compositionally biased region" description="Basic and acidic residues" evidence="13">
    <location>
        <begin position="847"/>
        <end position="858"/>
    </location>
</feature>
<feature type="compositionally biased region" description="Polar residues" evidence="13">
    <location>
        <begin position="874"/>
        <end position="886"/>
    </location>
</feature>
<accession>A0A9J7HKV1</accession>
<reference evidence="17" key="1">
    <citation type="journal article" date="2020" name="Nat. Ecol. Evol.">
        <title>Deeply conserved synteny resolves early events in vertebrate evolution.</title>
        <authorList>
            <person name="Simakov O."/>
            <person name="Marletaz F."/>
            <person name="Yue J.X."/>
            <person name="O'Connell B."/>
            <person name="Jenkins J."/>
            <person name="Brandt A."/>
            <person name="Calef R."/>
            <person name="Tung C.H."/>
            <person name="Huang T.K."/>
            <person name="Schmutz J."/>
            <person name="Satoh N."/>
            <person name="Yu J.K."/>
            <person name="Putnam N.H."/>
            <person name="Green R.E."/>
            <person name="Rokhsar D.S."/>
        </authorList>
    </citation>
    <scope>NUCLEOTIDE SEQUENCE [LARGE SCALE GENOMIC DNA]</scope>
    <source>
        <strain evidence="17">S238N-H82</strain>
    </source>
</reference>
<reference evidence="18" key="2">
    <citation type="submission" date="2025-08" db="UniProtKB">
        <authorList>
            <consortium name="RefSeq"/>
        </authorList>
    </citation>
    <scope>IDENTIFICATION</scope>
    <source>
        <strain evidence="18">S238N-H82</strain>
        <tissue evidence="18">Testes</tissue>
    </source>
</reference>
<keyword evidence="5 14" id="KW-0812">Transmembrane</keyword>
<dbReference type="GO" id="GO:0008076">
    <property type="term" value="C:voltage-gated potassium channel complex"/>
    <property type="evidence" value="ECO:0000318"/>
    <property type="project" value="GO_Central"/>
</dbReference>
<evidence type="ECO:0000256" key="14">
    <source>
        <dbReference type="SAM" id="Phobius"/>
    </source>
</evidence>
<feature type="region of interest" description="Disordered" evidence="13">
    <location>
        <begin position="223"/>
        <end position="242"/>
    </location>
</feature>
<dbReference type="InterPro" id="IPR013821">
    <property type="entry name" value="K_chnl_volt-dep_KCNQ_C"/>
</dbReference>
<dbReference type="Gene3D" id="1.20.120.350">
    <property type="entry name" value="Voltage-gated potassium channels. Chain C"/>
    <property type="match status" value="1"/>
</dbReference>
<feature type="transmembrane region" description="Helical" evidence="14">
    <location>
        <begin position="396"/>
        <end position="415"/>
    </location>
</feature>
<dbReference type="InterPro" id="IPR027359">
    <property type="entry name" value="Volt_channel_dom_sf"/>
</dbReference>
<dbReference type="InterPro" id="IPR005821">
    <property type="entry name" value="Ion_trans_dom"/>
</dbReference>
<dbReference type="PANTHER" id="PTHR47735:SF9">
    <property type="entry name" value="POTASSIUM VOLTAGE-GATED CHANNEL SUBFAMILY KQT MEMBER 4-LIKE ISOFORM X1"/>
    <property type="match status" value="1"/>
</dbReference>
<keyword evidence="8 14" id="KW-1133">Transmembrane helix</keyword>
<dbReference type="Gene3D" id="6.10.140.1910">
    <property type="match status" value="2"/>
</dbReference>
<name>A0A9J7HKV1_BRAFL</name>
<keyword evidence="4" id="KW-0633">Potassium transport</keyword>
<dbReference type="RefSeq" id="XP_035660215.1">
    <property type="nucleotide sequence ID" value="XM_035804322.1"/>
</dbReference>
<proteinExistence type="predicted"/>
<feature type="region of interest" description="Disordered" evidence="13">
    <location>
        <begin position="646"/>
        <end position="673"/>
    </location>
</feature>
<keyword evidence="2" id="KW-0813">Transport</keyword>
<evidence type="ECO:0000256" key="12">
    <source>
        <dbReference type="ARBA" id="ARBA00034430"/>
    </source>
</evidence>
<evidence type="ECO:0000256" key="7">
    <source>
        <dbReference type="ARBA" id="ARBA00022958"/>
    </source>
</evidence>
<comment type="subcellular location">
    <subcellularLocation>
        <location evidence="1">Cell membrane</location>
        <topology evidence="1">Multi-pass membrane protein</topology>
    </subcellularLocation>
</comment>
<evidence type="ECO:0000256" key="11">
    <source>
        <dbReference type="ARBA" id="ARBA00023303"/>
    </source>
</evidence>
<evidence type="ECO:0000256" key="10">
    <source>
        <dbReference type="ARBA" id="ARBA00023136"/>
    </source>
</evidence>
<evidence type="ECO:0000256" key="6">
    <source>
        <dbReference type="ARBA" id="ARBA00022882"/>
    </source>
</evidence>
<keyword evidence="17" id="KW-1185">Reference proteome</keyword>
<organism evidence="17 18">
    <name type="scientific">Branchiostoma floridae</name>
    <name type="common">Florida lancelet</name>
    <name type="synonym">Amphioxus</name>
    <dbReference type="NCBI Taxonomy" id="7739"/>
    <lineage>
        <taxon>Eukaryota</taxon>
        <taxon>Metazoa</taxon>
        <taxon>Chordata</taxon>
        <taxon>Cephalochordata</taxon>
        <taxon>Leptocardii</taxon>
        <taxon>Amphioxiformes</taxon>
        <taxon>Branchiostomatidae</taxon>
        <taxon>Branchiostoma</taxon>
    </lineage>
</organism>
<dbReference type="Pfam" id="PF00520">
    <property type="entry name" value="Ion_trans"/>
    <property type="match status" value="1"/>
</dbReference>
<dbReference type="GO" id="GO:0071805">
    <property type="term" value="P:potassium ion transmembrane transport"/>
    <property type="evidence" value="ECO:0000318"/>
    <property type="project" value="GO_Central"/>
</dbReference>
<evidence type="ECO:0000256" key="13">
    <source>
        <dbReference type="SAM" id="MobiDB-lite"/>
    </source>
</evidence>
<feature type="transmembrane region" description="Helical" evidence="14">
    <location>
        <begin position="353"/>
        <end position="375"/>
    </location>
</feature>
<feature type="region of interest" description="Disordered" evidence="13">
    <location>
        <begin position="790"/>
        <end position="812"/>
    </location>
</feature>
<evidence type="ECO:0000256" key="3">
    <source>
        <dbReference type="ARBA" id="ARBA00022475"/>
    </source>
</evidence>
<dbReference type="GO" id="GO:0005249">
    <property type="term" value="F:voltage-gated potassium channel activity"/>
    <property type="evidence" value="ECO:0000318"/>
    <property type="project" value="GO_Central"/>
</dbReference>
<dbReference type="PANTHER" id="PTHR47735">
    <property type="entry name" value="POTASSIUM VOLTAGE-GATED CHANNEL SUBFAMILY KQT MEMBER 4"/>
    <property type="match status" value="1"/>
</dbReference>
<feature type="transmembrane region" description="Helical" evidence="14">
    <location>
        <begin position="276"/>
        <end position="294"/>
    </location>
</feature>
<dbReference type="Gene3D" id="1.10.287.70">
    <property type="match status" value="1"/>
</dbReference>
<dbReference type="AlphaFoldDB" id="A0A9J7HKV1"/>
<evidence type="ECO:0000256" key="8">
    <source>
        <dbReference type="ARBA" id="ARBA00022989"/>
    </source>
</evidence>
<feature type="transmembrane region" description="Helical" evidence="14">
    <location>
        <begin position="460"/>
        <end position="481"/>
    </location>
</feature>
<dbReference type="PRINTS" id="PR01459">
    <property type="entry name" value="KCNQCHANNEL"/>
</dbReference>
<dbReference type="SUPFAM" id="SSF81324">
    <property type="entry name" value="Voltage-gated potassium channels"/>
    <property type="match status" value="1"/>
</dbReference>
<feature type="compositionally biased region" description="Polar residues" evidence="13">
    <location>
        <begin position="646"/>
        <end position="657"/>
    </location>
</feature>
<feature type="region of interest" description="Disordered" evidence="13">
    <location>
        <begin position="838"/>
        <end position="980"/>
    </location>
</feature>
<evidence type="ECO:0000256" key="2">
    <source>
        <dbReference type="ARBA" id="ARBA00022448"/>
    </source>
</evidence>
<dbReference type="GeneID" id="118404938"/>
<dbReference type="Proteomes" id="UP000001554">
    <property type="component" value="Chromosome 17"/>
</dbReference>
<evidence type="ECO:0000259" key="15">
    <source>
        <dbReference type="Pfam" id="PF00520"/>
    </source>
</evidence>
<dbReference type="FunFam" id="1.10.287.70:FF:000016">
    <property type="entry name" value="Putative potassium voltage-gated channel subfamily KQT member 2"/>
    <property type="match status" value="1"/>
</dbReference>
<keyword evidence="7" id="KW-0630">Potassium</keyword>
<evidence type="ECO:0000313" key="17">
    <source>
        <dbReference type="Proteomes" id="UP000001554"/>
    </source>
</evidence>
<evidence type="ECO:0000256" key="1">
    <source>
        <dbReference type="ARBA" id="ARBA00004651"/>
    </source>
</evidence>
<keyword evidence="6" id="KW-0851">Voltage-gated channel</keyword>
<evidence type="ECO:0000256" key="5">
    <source>
        <dbReference type="ARBA" id="ARBA00022692"/>
    </source>
</evidence>